<dbReference type="EMBL" id="CP032695">
    <property type="protein sequence ID" value="AYG61684.1"/>
    <property type="molecule type" value="Genomic_DNA"/>
</dbReference>
<feature type="transmembrane region" description="Helical" evidence="7">
    <location>
        <begin position="236"/>
        <end position="257"/>
    </location>
</feature>
<evidence type="ECO:0000256" key="6">
    <source>
        <dbReference type="ARBA" id="ARBA00023136"/>
    </source>
</evidence>
<feature type="transmembrane region" description="Helical" evidence="7">
    <location>
        <begin position="269"/>
        <end position="290"/>
    </location>
</feature>
<dbReference type="PANTHER" id="PTHR43163:SF7">
    <property type="entry name" value="DIPEPTIDE-TRANSPORT INTEGRAL MEMBRANE PROTEIN ABC TRANSPORTER DPPB-RELATED"/>
    <property type="match status" value="1"/>
</dbReference>
<evidence type="ECO:0000256" key="3">
    <source>
        <dbReference type="ARBA" id="ARBA00022475"/>
    </source>
</evidence>
<dbReference type="Gene3D" id="1.10.3720.10">
    <property type="entry name" value="MetI-like"/>
    <property type="match status" value="1"/>
</dbReference>
<dbReference type="OrthoDB" id="9805855at2"/>
<dbReference type="InterPro" id="IPR035906">
    <property type="entry name" value="MetI-like_sf"/>
</dbReference>
<protein>
    <submittedName>
        <fullName evidence="9">ABC transporter permease</fullName>
    </submittedName>
</protein>
<keyword evidence="4 7" id="KW-0812">Transmembrane</keyword>
<keyword evidence="6 7" id="KW-0472">Membrane</keyword>
<dbReference type="Pfam" id="PF00528">
    <property type="entry name" value="BPD_transp_1"/>
    <property type="match status" value="1"/>
</dbReference>
<dbReference type="PROSITE" id="PS50928">
    <property type="entry name" value="ABC_TM1"/>
    <property type="match status" value="1"/>
</dbReference>
<evidence type="ECO:0000259" key="8">
    <source>
        <dbReference type="PROSITE" id="PS50928"/>
    </source>
</evidence>
<keyword evidence="3" id="KW-1003">Cell membrane</keyword>
<geneLocation type="plasmid" evidence="10">
    <name>prccge525c</name>
</geneLocation>
<comment type="similarity">
    <text evidence="7">Belongs to the binding-protein-dependent transport system permease family.</text>
</comment>
<feature type="transmembrane region" description="Helical" evidence="7">
    <location>
        <begin position="310"/>
        <end position="329"/>
    </location>
</feature>
<evidence type="ECO:0000313" key="10">
    <source>
        <dbReference type="Proteomes" id="UP000282195"/>
    </source>
</evidence>
<dbReference type="SUPFAM" id="SSF161098">
    <property type="entry name" value="MetI-like"/>
    <property type="match status" value="1"/>
</dbReference>
<evidence type="ECO:0000256" key="2">
    <source>
        <dbReference type="ARBA" id="ARBA00022448"/>
    </source>
</evidence>
<evidence type="ECO:0000313" key="9">
    <source>
        <dbReference type="EMBL" id="AYG61684.1"/>
    </source>
</evidence>
<evidence type="ECO:0000256" key="5">
    <source>
        <dbReference type="ARBA" id="ARBA00022989"/>
    </source>
</evidence>
<dbReference type="PANTHER" id="PTHR43163">
    <property type="entry name" value="DIPEPTIDE TRANSPORT SYSTEM PERMEASE PROTEIN DPPB-RELATED"/>
    <property type="match status" value="1"/>
</dbReference>
<keyword evidence="9" id="KW-0614">Plasmid</keyword>
<sequence>MQVICRYSSANSTLSLSSIYSSVTAQESRHPPFHSFIGYFIDIVQYRHPWLSIAFRNRPPPPARRCFDLEKLSKRTKTGIGLYRKKLAHSLRGLEESLVAIGCPVPRYPLPFSATTGATGPIKPIEHGATATEIAMLRMIVTRIPQMIVVILIVTIIAFVMVNLLPGDIVSVILGDQYTPEAAAQLTQELSLDQPVPIRYLIWLWRAVHLDFGTSLATHVSVVESMLQDALPTLELVIGAMVSAVILGSALAIGAVASRNPWIDRAGTALALFCTSLPNFILALIVTTIFGVQLHIIPTIGWADPGDAGWGANIGAIIMPSIILGLTIFPSIMRIFRSELQEQLESEEYVTLARMKGVTGWGLIWRHVARNSAFGLITVVAAGLGPLVSGAVILENIFAIPGLGTLLFQGIQLHDSPVVVGCVTVVAVIVVLSNLGADLVYAALDPRVRDALNS</sequence>
<organism evidence="9 10">
    <name type="scientific">Rhizobium jaguaris</name>
    <dbReference type="NCBI Taxonomy" id="1312183"/>
    <lineage>
        <taxon>Bacteria</taxon>
        <taxon>Pseudomonadati</taxon>
        <taxon>Pseudomonadota</taxon>
        <taxon>Alphaproteobacteria</taxon>
        <taxon>Hyphomicrobiales</taxon>
        <taxon>Rhizobiaceae</taxon>
        <taxon>Rhizobium/Agrobacterium group</taxon>
        <taxon>Rhizobium</taxon>
    </lineage>
</organism>
<feature type="transmembrane region" description="Helical" evidence="7">
    <location>
        <begin position="373"/>
        <end position="398"/>
    </location>
</feature>
<dbReference type="KEGG" id="rjg:CCGE525_22600"/>
<feature type="domain" description="ABC transmembrane type-1" evidence="8">
    <location>
        <begin position="230"/>
        <end position="441"/>
    </location>
</feature>
<evidence type="ECO:0000256" key="4">
    <source>
        <dbReference type="ARBA" id="ARBA00022692"/>
    </source>
</evidence>
<evidence type="ECO:0000256" key="1">
    <source>
        <dbReference type="ARBA" id="ARBA00004651"/>
    </source>
</evidence>
<dbReference type="InterPro" id="IPR045621">
    <property type="entry name" value="BPD_transp_1_N"/>
</dbReference>
<gene>
    <name evidence="9" type="ORF">CCGE525_22600</name>
</gene>
<keyword evidence="2 7" id="KW-0813">Transport</keyword>
<name>A0A387FZY3_9HYPH</name>
<feature type="transmembrane region" description="Helical" evidence="7">
    <location>
        <begin position="418"/>
        <end position="444"/>
    </location>
</feature>
<dbReference type="Proteomes" id="UP000282195">
    <property type="component" value="Plasmid pRCCGE525c"/>
</dbReference>
<reference evidence="9 10" key="1">
    <citation type="submission" date="2018-10" db="EMBL/GenBank/DDBJ databases">
        <title>Rhizobium etli, R. leguminosarum and a new Rhizobium genospecies from Phaseolus dumosus.</title>
        <authorList>
            <person name="Ramirez-Puebla S.T."/>
            <person name="Rogel-Hernandez M.A."/>
            <person name="Guerrero G."/>
            <person name="Ormeno-Orrillo E."/>
            <person name="Martinez-Romero J.C."/>
            <person name="Negrete-Yankelevich S."/>
            <person name="Martinez-Romero E."/>
        </authorList>
    </citation>
    <scope>NUCLEOTIDE SEQUENCE [LARGE SCALE GENOMIC DNA]</scope>
    <source>
        <strain evidence="9 10">CCGE525</strain>
        <plasmid evidence="10">prccge525c</plasmid>
    </source>
</reference>
<keyword evidence="5 7" id="KW-1133">Transmembrane helix</keyword>
<evidence type="ECO:0000256" key="7">
    <source>
        <dbReference type="RuleBase" id="RU363032"/>
    </source>
</evidence>
<proteinExistence type="inferred from homology"/>
<dbReference type="AlphaFoldDB" id="A0A387FZY3"/>
<feature type="transmembrane region" description="Helical" evidence="7">
    <location>
        <begin position="147"/>
        <end position="165"/>
    </location>
</feature>
<keyword evidence="10" id="KW-1185">Reference proteome</keyword>
<accession>A0A387FZY3</accession>
<comment type="subcellular location">
    <subcellularLocation>
        <location evidence="1 7">Cell membrane</location>
        <topology evidence="1 7">Multi-pass membrane protein</topology>
    </subcellularLocation>
</comment>
<dbReference type="InterPro" id="IPR000515">
    <property type="entry name" value="MetI-like"/>
</dbReference>
<dbReference type="CDD" id="cd06261">
    <property type="entry name" value="TM_PBP2"/>
    <property type="match status" value="1"/>
</dbReference>
<dbReference type="GO" id="GO:0005886">
    <property type="term" value="C:plasma membrane"/>
    <property type="evidence" value="ECO:0007669"/>
    <property type="project" value="UniProtKB-SubCell"/>
</dbReference>
<dbReference type="Pfam" id="PF19300">
    <property type="entry name" value="BPD_transp_1_N"/>
    <property type="match status" value="1"/>
</dbReference>
<dbReference type="GO" id="GO:0055085">
    <property type="term" value="P:transmembrane transport"/>
    <property type="evidence" value="ECO:0007669"/>
    <property type="project" value="InterPro"/>
</dbReference>